<dbReference type="InterPro" id="IPR050264">
    <property type="entry name" value="Bact_CCA-adding_enz_type3_sf"/>
</dbReference>
<comment type="cofactor">
    <cofactor evidence="1">
        <name>Mg(2+)</name>
        <dbReference type="ChEBI" id="CHEBI:18420"/>
    </cofactor>
</comment>
<dbReference type="GO" id="GO:0003723">
    <property type="term" value="F:RNA binding"/>
    <property type="evidence" value="ECO:0007669"/>
    <property type="project" value="UniProtKB-KW"/>
</dbReference>
<sequence>LRIDVTTDGRHAEVEFTTDWQKDAERRDLTINSMFLAFEICHVCQDGSLLKVTMHIKLLTAWKELSIKCELTNVLLLLG</sequence>
<keyword evidence="11" id="KW-1185">Reference proteome</keyword>
<keyword evidence="5" id="KW-0548">Nucleotidyltransferase</keyword>
<dbReference type="MassIVE" id="A0A494C0N8"/>
<dbReference type="GO" id="GO:0001680">
    <property type="term" value="P:tRNA 3'-terminal CCA addition"/>
    <property type="evidence" value="ECO:0007669"/>
    <property type="project" value="UniProtKB-ARBA"/>
</dbReference>
<protein>
    <submittedName>
        <fullName evidence="10">tRNA nucleotidyl transferase 1</fullName>
    </submittedName>
</protein>
<keyword evidence="3 8" id="KW-0808">Transferase</keyword>
<proteinExistence type="evidence at protein level"/>
<comment type="similarity">
    <text evidence="2 8">Belongs to the tRNA nucleotidyltransferase/poly(A) polymerase family.</text>
</comment>
<reference evidence="10" key="4">
    <citation type="submission" date="2025-08" db="UniProtKB">
        <authorList>
            <consortium name="Ensembl"/>
        </authorList>
    </citation>
    <scope>IDENTIFICATION</scope>
</reference>
<evidence type="ECO:0000256" key="5">
    <source>
        <dbReference type="ARBA" id="ARBA00022695"/>
    </source>
</evidence>
<evidence type="ECO:0007829" key="13">
    <source>
        <dbReference type="ProteomicsDB" id="A0A494C0N8"/>
    </source>
</evidence>
<dbReference type="AlphaFoldDB" id="A0A494C0N8"/>
<reference evidence="10 11" key="3">
    <citation type="journal article" date="2006" name="Nature">
        <title>The DNA sequence, annotation and analysis of human chromosome 3.</title>
        <authorList>
            <person name="Muzny D.M."/>
            <person name="Scherer S.E."/>
            <person name="Kaul R."/>
            <person name="Wang J."/>
            <person name="Yu J."/>
            <person name="Sudbrak R."/>
            <person name="Buhay C.J."/>
            <person name="Chen R."/>
            <person name="Cree A."/>
            <person name="Ding Y."/>
            <person name="Dugan-Rocha S."/>
            <person name="Gill R."/>
            <person name="Gunaratne P."/>
            <person name="Harris R.A."/>
            <person name="Hawes A.C."/>
            <person name="Hernandez J."/>
            <person name="Hodgson A.V."/>
            <person name="Hume J."/>
            <person name="Jackson A."/>
            <person name="Khan Z.M."/>
            <person name="Kovar-Smith C."/>
            <person name="Lewis L.R."/>
            <person name="Lozado R.J."/>
            <person name="Metzker M.L."/>
            <person name="Milosavljevic A."/>
            <person name="Miner G.R."/>
            <person name="Morgan M.B."/>
            <person name="Nazareth L.V."/>
            <person name="Scott G."/>
            <person name="Sodergren E."/>
            <person name="Song X.Z."/>
            <person name="Steffen D."/>
            <person name="Wei S."/>
            <person name="Wheeler D.A."/>
            <person name="Wright M.W."/>
            <person name="Worley K.C."/>
            <person name="Yuan Y."/>
            <person name="Zhang Z."/>
            <person name="Adams C.Q."/>
            <person name="Ansari-Lari M.A."/>
            <person name="Ayele M."/>
            <person name="Brown M.J."/>
            <person name="Chen G."/>
            <person name="Chen Z."/>
            <person name="Clendenning J."/>
            <person name="Clerc-Blankenburg K.P."/>
            <person name="Chen R."/>
            <person name="Chen Z."/>
            <person name="Davis C."/>
            <person name="Delgado O."/>
            <person name="Dinh H.H."/>
            <person name="Dong W."/>
            <person name="Draper H."/>
            <person name="Ernst S."/>
            <person name="Fu G."/>
            <person name="Gonzalez-Garay M.L."/>
            <person name="Garcia D.K."/>
            <person name="Gillett W."/>
            <person name="Gu J."/>
            <person name="Hao B."/>
            <person name="Haugen E."/>
            <person name="Havlak P."/>
            <person name="He X."/>
            <person name="Hennig S."/>
            <person name="Hu S."/>
            <person name="Huang W."/>
            <person name="Jackson L.R."/>
            <person name="Jacob L.S."/>
            <person name="Kelly S.H."/>
            <person name="Kube M."/>
            <person name="Levy R."/>
            <person name="Li Z."/>
            <person name="Liu B."/>
            <person name="Liu J."/>
            <person name="Liu W."/>
            <person name="Lu J."/>
            <person name="Maheshwari M."/>
            <person name="Nguyen B.V."/>
            <person name="Okwuonu G.O."/>
            <person name="Palmeiri A."/>
            <person name="Pasternak S."/>
            <person name="Perez L.M."/>
            <person name="Phelps K.A."/>
            <person name="Plopper F.J."/>
            <person name="Qiang B."/>
            <person name="Raymond C."/>
            <person name="Rodriguez R."/>
            <person name="Saenphimmachak C."/>
            <person name="Santibanez J."/>
            <person name="Shen H."/>
            <person name="Shen Y."/>
            <person name="Subramanian S."/>
            <person name="Tabor P.E."/>
            <person name="Verduzco D."/>
            <person name="Waldron L."/>
            <person name="Wang J."/>
            <person name="Wang J."/>
            <person name="Wang Q."/>
            <person name="Williams G.A."/>
            <person name="Wong G.K."/>
            <person name="Yao Z."/>
            <person name="Zhang J."/>
            <person name="Zhang X."/>
            <person name="Zhao G."/>
            <person name="Zhou J."/>
            <person name="Zhou Y."/>
            <person name="Nelson D."/>
            <person name="Lehrach H."/>
            <person name="Reinhardt R."/>
            <person name="Naylor S.L."/>
            <person name="Yang H."/>
            <person name="Olson M."/>
            <person name="Weinstock G."/>
            <person name="Gibbs R.A."/>
        </authorList>
    </citation>
    <scope>NUCLEOTIDE SEQUENCE [LARGE SCALE GENOMIC DNA]</scope>
</reference>
<evidence type="ECO:0000313" key="11">
    <source>
        <dbReference type="Proteomes" id="UP000005640"/>
    </source>
</evidence>
<reference evidence="10 11" key="1">
    <citation type="journal article" date="2001" name="Nature">
        <title>Initial sequencing and analysis of the human genome.</title>
        <authorList>
            <consortium name="International Human Genome Sequencing Consortium"/>
            <person name="Lander E.S."/>
            <person name="Linton L.M."/>
            <person name="Birren B."/>
            <person name="Nusbaum C."/>
            <person name="Zody M.C."/>
            <person name="Baldwin J."/>
            <person name="Devon K."/>
            <person name="Dewar K."/>
            <person name="Doyle M."/>
            <person name="FitzHugh W."/>
            <person name="Funke R."/>
            <person name="Gage D."/>
            <person name="Harris K."/>
            <person name="Heaford A."/>
            <person name="Howland J."/>
            <person name="Kann L."/>
            <person name="Lehoczky J."/>
            <person name="LeVine R."/>
            <person name="McEwan P."/>
            <person name="McKernan K."/>
            <person name="Meldrim J."/>
            <person name="Mesirov J.P."/>
            <person name="Miranda C."/>
            <person name="Morris W."/>
            <person name="Naylor J."/>
            <person name="Raymond C."/>
            <person name="Rosetti M."/>
            <person name="Santos R."/>
            <person name="Sheridan A."/>
            <person name="Sougnez C."/>
            <person name="Stange-Thomann N."/>
            <person name="Stojanovic N."/>
            <person name="Subramanian A."/>
            <person name="Wyman D."/>
            <person name="Rogers J."/>
            <person name="Sulston J."/>
            <person name="Ainscough R."/>
            <person name="Beck S."/>
            <person name="Bentley D."/>
            <person name="Burton J."/>
            <person name="Clee C."/>
            <person name="Carter N."/>
            <person name="Coulson A."/>
            <person name="Deadman R."/>
            <person name="Deloukas P."/>
            <person name="Dunham A."/>
            <person name="Dunham I."/>
            <person name="Durbin R."/>
            <person name="French L."/>
            <person name="Grafham D."/>
            <person name="Gregory S."/>
            <person name="Hubbard T."/>
            <person name="Humphray S."/>
            <person name="Hunt A."/>
            <person name="Jones M."/>
            <person name="Lloyd C."/>
            <person name="McMurray A."/>
            <person name="Matthews L."/>
            <person name="Mercer S."/>
            <person name="Milne S."/>
            <person name="Mullikin J.C."/>
            <person name="Mungall A."/>
            <person name="Plumb R."/>
            <person name="Ross M."/>
            <person name="Shownkeen R."/>
            <person name="Sims S."/>
            <person name="Waterston R.H."/>
            <person name="Wilson R.K."/>
            <person name="Hillier L.W."/>
            <person name="McPherson J.D."/>
            <person name="Marra M.A."/>
            <person name="Mardis E.R."/>
            <person name="Fulton L.A."/>
            <person name="Chinwalla A.T."/>
            <person name="Pepin K.H."/>
            <person name="Gish W.R."/>
            <person name="Chissoe S.L."/>
            <person name="Wendl M.C."/>
            <person name="Delehaunty K.D."/>
            <person name="Miner T.L."/>
            <person name="Delehaunty A."/>
            <person name="Kramer J.B."/>
            <person name="Cook L.L."/>
            <person name="Fulton R.S."/>
            <person name="Johnson D.L."/>
            <person name="Minx P.J."/>
            <person name="Clifton S.W."/>
            <person name="Hawkins T."/>
            <person name="Branscomb E."/>
            <person name="Predki P."/>
            <person name="Richardson P."/>
            <person name="Wenning S."/>
            <person name="Slezak T."/>
            <person name="Doggett N."/>
            <person name="Cheng J.F."/>
            <person name="Olsen A."/>
            <person name="Lucas S."/>
            <person name="Elkin C."/>
            <person name="Uberbacher E."/>
            <person name="Frazier M."/>
            <person name="Gibbs R.A."/>
            <person name="Muzny D.M."/>
            <person name="Scherer S.E."/>
            <person name="Bouck J.B."/>
            <person name="Sodergren E.J."/>
            <person name="Worley K.C."/>
            <person name="Rives C.M."/>
            <person name="Gorrell J.H."/>
            <person name="Metzker M.L."/>
            <person name="Naylor S.L."/>
            <person name="Kucherlapati R.S."/>
            <person name="Nelson D.L."/>
            <person name="Weinstock G.M."/>
            <person name="Sakaki Y."/>
            <person name="Fujiyama A."/>
            <person name="Hattori M."/>
            <person name="Yada T."/>
            <person name="Toyoda A."/>
            <person name="Itoh T."/>
            <person name="Kawagoe C."/>
            <person name="Watanabe H."/>
            <person name="Totoki Y."/>
            <person name="Taylor T."/>
            <person name="Weissenbach J."/>
            <person name="Heilig R."/>
            <person name="Saurin W."/>
            <person name="Artiguenave F."/>
            <person name="Brottier P."/>
            <person name="Bruls T."/>
            <person name="Pelletier E."/>
            <person name="Robert C."/>
            <person name="Wincker P."/>
            <person name="Smith D.R."/>
            <person name="Doucette-Stamm L."/>
            <person name="Rubenfield M."/>
            <person name="Weinstock K."/>
            <person name="Lee H.M."/>
            <person name="Dubois J."/>
            <person name="Rosenthal A."/>
            <person name="Platzer M."/>
            <person name="Nyakatura G."/>
            <person name="Taudien S."/>
            <person name="Rump A."/>
            <person name="Yang H."/>
            <person name="Yu J."/>
            <person name="Wang J."/>
            <person name="Huang G."/>
            <person name="Gu J."/>
            <person name="Hood L."/>
            <person name="Rowen L."/>
            <person name="Madan A."/>
            <person name="Qin S."/>
            <person name="Davis R.W."/>
            <person name="Federspiel N.A."/>
            <person name="Abola A.P."/>
            <person name="Proctor M.J."/>
            <person name="Myers R.M."/>
            <person name="Schmutz J."/>
            <person name="Dickson M."/>
            <person name="Grimwood J."/>
            <person name="Cox D.R."/>
            <person name="Olson M.V."/>
            <person name="Kaul R."/>
            <person name="Raymond C."/>
            <person name="Shimizu N."/>
            <person name="Kawasaki K."/>
            <person name="Minoshima S."/>
            <person name="Evans G.A."/>
            <person name="Athanasiou M."/>
            <person name="Schultz R."/>
            <person name="Roe B.A."/>
            <person name="Chen F."/>
            <person name="Pan H."/>
            <person name="Ramser J."/>
            <person name="Lehrach H."/>
            <person name="Reinhardt R."/>
            <person name="McCombie W.R."/>
            <person name="de la Bastide M."/>
            <person name="Dedhia N."/>
            <person name="Blocker H."/>
            <person name="Hornischer K."/>
            <person name="Nordsiek G."/>
            <person name="Agarwala R."/>
            <person name="Aravind L."/>
            <person name="Bailey J.A."/>
            <person name="Bateman A."/>
            <person name="Batzoglou S."/>
            <person name="Birney E."/>
            <person name="Bork P."/>
            <person name="Brown D.G."/>
            <person name="Burge C.B."/>
            <person name="Cerutti L."/>
            <person name="Chen H.C."/>
            <person name="Church D."/>
            <person name="Clamp M."/>
            <person name="Copley R.R."/>
            <person name="Doerks T."/>
            <person name="Eddy S.R."/>
            <person name="Eichler E.E."/>
            <person name="Furey T.S."/>
            <person name="Galagan J."/>
            <person name="Gilbert J.G."/>
            <person name="Harmon C."/>
            <person name="Hayashizaki Y."/>
            <person name="Haussler D."/>
            <person name="Hermjakob H."/>
            <person name="Hokamp K."/>
            <person name="Jang W."/>
            <person name="Johnson L.S."/>
            <person name="Jones T.A."/>
            <person name="Kasif S."/>
            <person name="Kaspryzk A."/>
            <person name="Kennedy S."/>
            <person name="Kent W.J."/>
            <person name="Kitts P."/>
            <person name="Koonin E.V."/>
            <person name="Korf I."/>
            <person name="Kulp D."/>
            <person name="Lancet D."/>
            <person name="Lowe T.M."/>
            <person name="McLysaght A."/>
            <person name="Mikkelsen T."/>
            <person name="Moran J.V."/>
            <person name="Mulder N."/>
            <person name="Pollara V.J."/>
            <person name="Ponting C.P."/>
            <person name="Schuler G."/>
            <person name="Schultz J."/>
            <person name="Slater G."/>
            <person name="Smit A.F."/>
            <person name="Stupka E."/>
            <person name="Szustakowski J."/>
            <person name="Thierry-Mieg D."/>
            <person name="Thierry-Mieg J."/>
            <person name="Wagner L."/>
            <person name="Wallis J."/>
            <person name="Wheeler R."/>
            <person name="Williams A."/>
            <person name="Wolf Y.I."/>
            <person name="Wolfe K.H."/>
            <person name="Yang S.P."/>
            <person name="Yeh R.F."/>
            <person name="Collins F."/>
            <person name="Guyer M.S."/>
            <person name="Peterson J."/>
            <person name="Felsenfeld A."/>
            <person name="Wetterstrand K.A."/>
            <person name="Patrinos A."/>
            <person name="Morgan M.J."/>
            <person name="de Jong P."/>
            <person name="Catanese J.J."/>
            <person name="Osoegawa K."/>
            <person name="Shizuya H."/>
            <person name="Choi S."/>
            <person name="Chen Y.J."/>
        </authorList>
    </citation>
    <scope>NUCLEOTIDE SEQUENCE [LARGE SCALE GENOMIC DNA]</scope>
</reference>
<evidence type="ECO:0000256" key="3">
    <source>
        <dbReference type="ARBA" id="ARBA00022679"/>
    </source>
</evidence>
<dbReference type="GeneTree" id="ENSGT00390000009678"/>
<dbReference type="EMBL" id="AC024060">
    <property type="status" value="NOT_ANNOTATED_CDS"/>
    <property type="molecule type" value="Genomic_DNA"/>
</dbReference>
<dbReference type="Ensembl" id="ENST00000652340.1">
    <property type="protein sequence ID" value="ENSP00000498624.1"/>
    <property type="gene ID" value="ENSG00000072756.19"/>
</dbReference>
<dbReference type="GO" id="GO:0046872">
    <property type="term" value="F:metal ion binding"/>
    <property type="evidence" value="ECO:0007669"/>
    <property type="project" value="UniProtKB-KW"/>
</dbReference>
<name>A0A494C0N8_HUMAN</name>
<dbReference type="InterPro" id="IPR002646">
    <property type="entry name" value="PolA_pol_head_dom"/>
</dbReference>
<evidence type="ECO:0000259" key="9">
    <source>
        <dbReference type="Pfam" id="PF01743"/>
    </source>
</evidence>
<feature type="non-terminal residue" evidence="10">
    <location>
        <position position="1"/>
    </location>
</feature>
<dbReference type="SUPFAM" id="SSF81301">
    <property type="entry name" value="Nucleotidyltransferase"/>
    <property type="match status" value="1"/>
</dbReference>
<accession>A0A494C0N8</accession>
<dbReference type="InterPro" id="IPR043519">
    <property type="entry name" value="NT_sf"/>
</dbReference>
<reference evidence="10 11" key="2">
    <citation type="journal article" date="2004" name="Nature">
        <title>Finishing the euchromatic sequence of the human genome.</title>
        <authorList>
            <consortium name="International Human Genome Sequencing Consortium"/>
        </authorList>
    </citation>
    <scope>NUCLEOTIDE SEQUENCE [LARGE SCALE GENOMIC DNA]</scope>
</reference>
<keyword evidence="4" id="KW-0819">tRNA processing</keyword>
<gene>
    <name evidence="10" type="primary">TRNT1</name>
</gene>
<dbReference type="OrthoDB" id="445712at2759"/>
<evidence type="ECO:0000256" key="4">
    <source>
        <dbReference type="ARBA" id="ARBA00022694"/>
    </source>
</evidence>
<evidence type="ECO:0000256" key="6">
    <source>
        <dbReference type="ARBA" id="ARBA00022723"/>
    </source>
</evidence>
<evidence type="ECO:0000313" key="10">
    <source>
        <dbReference type="Ensembl" id="ENSP00000498624.1"/>
    </source>
</evidence>
<keyword evidence="7" id="KW-0460">Magnesium</keyword>
<dbReference type="ExpressionAtlas" id="A0A494C0N8">
    <property type="expression patterns" value="baseline and differential"/>
</dbReference>
<feature type="domain" description="Poly A polymerase head" evidence="9">
    <location>
        <begin position="7"/>
        <end position="39"/>
    </location>
</feature>
<dbReference type="PANTHER" id="PTHR46173:SF1">
    <property type="entry name" value="CCA TRNA NUCLEOTIDYLTRANSFERASE 1, MITOCHONDRIAL"/>
    <property type="match status" value="1"/>
</dbReference>
<dbReference type="Proteomes" id="UP000005640">
    <property type="component" value="Chromosome 3"/>
</dbReference>
<keyword evidence="12 13" id="KW-1267">Proteomics identification</keyword>
<dbReference type="SMR" id="A0A494C0N8"/>
<keyword evidence="8" id="KW-0694">RNA-binding</keyword>
<evidence type="ECO:0007829" key="12">
    <source>
        <dbReference type="PeptideAtlas" id="A0A494C0N8"/>
    </source>
</evidence>
<evidence type="ECO:0000256" key="7">
    <source>
        <dbReference type="ARBA" id="ARBA00022842"/>
    </source>
</evidence>
<dbReference type="Ensembl" id="ENST00000652340.1">
    <property type="protein sequence ID" value="ENSP00000498624.1"/>
    <property type="gene ID" value="ENSG00000072756.18"/>
</dbReference>
<organism evidence="10 11">
    <name type="scientific">Homo sapiens</name>
    <name type="common">Human</name>
    <dbReference type="NCBI Taxonomy" id="9606"/>
    <lineage>
        <taxon>Eukaryota</taxon>
        <taxon>Metazoa</taxon>
        <taxon>Chordata</taxon>
        <taxon>Craniata</taxon>
        <taxon>Vertebrata</taxon>
        <taxon>Euteleostomi</taxon>
        <taxon>Mammalia</taxon>
        <taxon>Eutheria</taxon>
        <taxon>Euarchontoglires</taxon>
        <taxon>Primates</taxon>
        <taxon>Haplorrhini</taxon>
        <taxon>Catarrhini</taxon>
        <taxon>Hominidae</taxon>
        <taxon>Homo</taxon>
    </lineage>
</organism>
<evidence type="ECO:0000256" key="1">
    <source>
        <dbReference type="ARBA" id="ARBA00001946"/>
    </source>
</evidence>
<evidence type="ECO:0000256" key="2">
    <source>
        <dbReference type="ARBA" id="ARBA00007265"/>
    </source>
</evidence>
<dbReference type="HGNC" id="HGNC:17341">
    <property type="gene designation" value="TRNT1"/>
</dbReference>
<evidence type="ECO:0000256" key="8">
    <source>
        <dbReference type="RuleBase" id="RU003953"/>
    </source>
</evidence>
<dbReference type="ChiTaRS" id="TRNT1">
    <property type="organism name" value="human"/>
</dbReference>
<dbReference type="Pfam" id="PF01743">
    <property type="entry name" value="PolyA_pol"/>
    <property type="match status" value="1"/>
</dbReference>
<dbReference type="Gene3D" id="3.30.460.10">
    <property type="entry name" value="Beta Polymerase, domain 2"/>
    <property type="match status" value="1"/>
</dbReference>
<dbReference type="PANTHER" id="PTHR46173">
    <property type="entry name" value="CCA TRNA NUCLEOTIDYLTRANSFERASE 1, MITOCHONDRIAL"/>
    <property type="match status" value="1"/>
</dbReference>
<dbReference type="Bgee" id="ENSG00000072756">
    <property type="expression patterns" value="Expressed in endothelial cell and 184 other cell types or tissues"/>
</dbReference>
<dbReference type="VEuPathDB" id="HostDB:ENSG00000072756"/>
<reference evidence="10" key="5">
    <citation type="submission" date="2025-09" db="UniProtKB">
        <authorList>
            <consortium name="Ensembl"/>
        </authorList>
    </citation>
    <scope>IDENTIFICATION</scope>
</reference>
<dbReference type="GO" id="GO:0016779">
    <property type="term" value="F:nucleotidyltransferase activity"/>
    <property type="evidence" value="ECO:0007669"/>
    <property type="project" value="UniProtKB-KW"/>
</dbReference>
<dbReference type="OpenTargets" id="ENSG00000072756"/>
<keyword evidence="6" id="KW-0479">Metal-binding</keyword>